<dbReference type="PANTHER" id="PTHR41814:SF1">
    <property type="entry name" value="CELLULASE"/>
    <property type="match status" value="1"/>
</dbReference>
<organism evidence="3 4">
    <name type="scientific">Pseudopithomyces chartarum</name>
    <dbReference type="NCBI Taxonomy" id="1892770"/>
    <lineage>
        <taxon>Eukaryota</taxon>
        <taxon>Fungi</taxon>
        <taxon>Dikarya</taxon>
        <taxon>Ascomycota</taxon>
        <taxon>Pezizomycotina</taxon>
        <taxon>Dothideomycetes</taxon>
        <taxon>Pleosporomycetidae</taxon>
        <taxon>Pleosporales</taxon>
        <taxon>Massarineae</taxon>
        <taxon>Didymosphaeriaceae</taxon>
        <taxon>Pseudopithomyces</taxon>
    </lineage>
</organism>
<evidence type="ECO:0000313" key="3">
    <source>
        <dbReference type="EMBL" id="KAK3208837.1"/>
    </source>
</evidence>
<accession>A0AAN6RIV9</accession>
<keyword evidence="1" id="KW-0378">Hydrolase</keyword>
<comment type="caution">
    <text evidence="3">The sequence shown here is derived from an EMBL/GenBank/DDBJ whole genome shotgun (WGS) entry which is preliminary data.</text>
</comment>
<dbReference type="Pfam" id="PF07470">
    <property type="entry name" value="Glyco_hydro_88"/>
    <property type="match status" value="1"/>
</dbReference>
<proteinExistence type="predicted"/>
<dbReference type="InterPro" id="IPR010905">
    <property type="entry name" value="Glyco_hydro_88"/>
</dbReference>
<dbReference type="Gene3D" id="1.50.10.10">
    <property type="match status" value="1"/>
</dbReference>
<dbReference type="GO" id="GO:0005975">
    <property type="term" value="P:carbohydrate metabolic process"/>
    <property type="evidence" value="ECO:0007669"/>
    <property type="project" value="InterPro"/>
</dbReference>
<dbReference type="InterPro" id="IPR012341">
    <property type="entry name" value="6hp_glycosidase-like_sf"/>
</dbReference>
<dbReference type="EMBL" id="WVTA01000007">
    <property type="protein sequence ID" value="KAK3208837.1"/>
    <property type="molecule type" value="Genomic_DNA"/>
</dbReference>
<keyword evidence="4" id="KW-1185">Reference proteome</keyword>
<dbReference type="PANTHER" id="PTHR41814">
    <property type="entry name" value="EXPRESSED PROTEIN"/>
    <property type="match status" value="1"/>
</dbReference>
<feature type="region of interest" description="Disordered" evidence="2">
    <location>
        <begin position="322"/>
        <end position="357"/>
    </location>
</feature>
<sequence>MVSTELINAVLQQAIRVATHSWEYGTVAEALLEWNDPQLSIWNNPFPGGEVPTLEVDDVSALSYIIPHIRTDNITLVDGDGSAGDPAAEGIPALLIGKTNASYWDAALRQQTHLTTTVPRWPNGAISHRERVAELWADFVYMVPPFLAYTGVATSNLTLLKEAALQAKLYRDVLIQPAGVWMHITGPEVQDYELWSTGNGWAAAGMARVLATMKKSRCSSNRLGVLGLSCALSLGLAVLLGTCNLSGVGNGLILAILSPSLGVPKLLFPELGDELDGETGHDLGVCEGEEVFGEDAGPKGGGAPVGAGGVVGVDVLGGGEAAAEEGDYLGVAVEEDDGEGDEEGEGGGGEEADDDLE</sequence>
<dbReference type="InterPro" id="IPR008928">
    <property type="entry name" value="6-hairpin_glycosidase_sf"/>
</dbReference>
<evidence type="ECO:0000256" key="2">
    <source>
        <dbReference type="SAM" id="MobiDB-lite"/>
    </source>
</evidence>
<dbReference type="Proteomes" id="UP001280581">
    <property type="component" value="Unassembled WGS sequence"/>
</dbReference>
<dbReference type="SUPFAM" id="SSF48208">
    <property type="entry name" value="Six-hairpin glycosidases"/>
    <property type="match status" value="1"/>
</dbReference>
<evidence type="ECO:0000256" key="1">
    <source>
        <dbReference type="ARBA" id="ARBA00022801"/>
    </source>
</evidence>
<name>A0AAN6RIV9_9PLEO</name>
<protein>
    <submittedName>
        <fullName evidence="3">Uncharacterized protein</fullName>
    </submittedName>
</protein>
<evidence type="ECO:0000313" key="4">
    <source>
        <dbReference type="Proteomes" id="UP001280581"/>
    </source>
</evidence>
<gene>
    <name evidence="3" type="ORF">GRF29_77g2149343</name>
</gene>
<dbReference type="AlphaFoldDB" id="A0AAN6RIV9"/>
<dbReference type="GO" id="GO:0016787">
    <property type="term" value="F:hydrolase activity"/>
    <property type="evidence" value="ECO:0007669"/>
    <property type="project" value="UniProtKB-KW"/>
</dbReference>
<reference evidence="3 4" key="1">
    <citation type="submission" date="2021-02" db="EMBL/GenBank/DDBJ databases">
        <title>Genome assembly of Pseudopithomyces chartarum.</title>
        <authorList>
            <person name="Jauregui R."/>
            <person name="Singh J."/>
            <person name="Voisey C."/>
        </authorList>
    </citation>
    <scope>NUCLEOTIDE SEQUENCE [LARGE SCALE GENOMIC DNA]</scope>
    <source>
        <strain evidence="3 4">AGR01</strain>
    </source>
</reference>